<dbReference type="PROSITE" id="PS51257">
    <property type="entry name" value="PROKAR_LIPOPROTEIN"/>
    <property type="match status" value="1"/>
</dbReference>
<dbReference type="GO" id="GO:0005506">
    <property type="term" value="F:iron ion binding"/>
    <property type="evidence" value="ECO:0007669"/>
    <property type="project" value="InterPro"/>
</dbReference>
<dbReference type="Proteomes" id="UP000199153">
    <property type="component" value="Unassembled WGS sequence"/>
</dbReference>
<organism evidence="2 3">
    <name type="scientific">Salegentibacter flavus</name>
    <dbReference type="NCBI Taxonomy" id="287099"/>
    <lineage>
        <taxon>Bacteria</taxon>
        <taxon>Pseudomonadati</taxon>
        <taxon>Bacteroidota</taxon>
        <taxon>Flavobacteriia</taxon>
        <taxon>Flavobacteriales</taxon>
        <taxon>Flavobacteriaceae</taxon>
        <taxon>Salegentibacter</taxon>
    </lineage>
</organism>
<dbReference type="GO" id="GO:0022900">
    <property type="term" value="P:electron transport chain"/>
    <property type="evidence" value="ECO:0007669"/>
    <property type="project" value="InterPro"/>
</dbReference>
<keyword evidence="1" id="KW-0732">Signal</keyword>
<reference evidence="2 3" key="1">
    <citation type="submission" date="2016-10" db="EMBL/GenBank/DDBJ databases">
        <authorList>
            <person name="de Groot N.N."/>
        </authorList>
    </citation>
    <scope>NUCLEOTIDE SEQUENCE [LARGE SCALE GENOMIC DNA]</scope>
    <source>
        <strain evidence="2 3">DSM 17794</strain>
    </source>
</reference>
<dbReference type="EMBL" id="FOVL01000029">
    <property type="protein sequence ID" value="SFN94002.1"/>
    <property type="molecule type" value="Genomic_DNA"/>
</dbReference>
<gene>
    <name evidence="2" type="ORF">SAMN05660413_03162</name>
</gene>
<dbReference type="AlphaFoldDB" id="A0A1I5D452"/>
<dbReference type="GO" id="GO:0020037">
    <property type="term" value="F:heme binding"/>
    <property type="evidence" value="ECO:0007669"/>
    <property type="project" value="InterPro"/>
</dbReference>
<dbReference type="InterPro" id="IPR010980">
    <property type="entry name" value="Cyt_c/b562"/>
</dbReference>
<dbReference type="SUPFAM" id="SSF47175">
    <property type="entry name" value="Cytochromes"/>
    <property type="match status" value="1"/>
</dbReference>
<feature type="chain" id="PRO_5011624710" evidence="1">
    <location>
        <begin position="28"/>
        <end position="191"/>
    </location>
</feature>
<protein>
    <submittedName>
        <fullName evidence="2">Cytochrome C</fullName>
    </submittedName>
</protein>
<dbReference type="RefSeq" id="WP_093411399.1">
    <property type="nucleotide sequence ID" value="NZ_FOVL01000029.1"/>
</dbReference>
<evidence type="ECO:0000256" key="1">
    <source>
        <dbReference type="SAM" id="SignalP"/>
    </source>
</evidence>
<dbReference type="GO" id="GO:0009055">
    <property type="term" value="F:electron transfer activity"/>
    <property type="evidence" value="ECO:0007669"/>
    <property type="project" value="InterPro"/>
</dbReference>
<proteinExistence type="predicted"/>
<name>A0A1I5D452_9FLAO</name>
<evidence type="ECO:0000313" key="3">
    <source>
        <dbReference type="Proteomes" id="UP000199153"/>
    </source>
</evidence>
<accession>A0A1I5D452</accession>
<evidence type="ECO:0000313" key="2">
    <source>
        <dbReference type="EMBL" id="SFN94002.1"/>
    </source>
</evidence>
<sequence length="191" mass="21531">MMKRFYSLSLVLSLVVLMTGCKNNNNANQGNTNNQSKDQNTQTKISKKNNDTIDLKQRTGIPFQISQATQDTVPLLGIMINLEKNLAVVQAGIWRGDYQIISEAANAIVNHGYIPNREIQKIQAILGKEGLKNFVAADKNLHNKAKELAQAAKDKKMDQIVIRTTELIQRCSSCHVKYRGPLRDNPKWLER</sequence>
<keyword evidence="3" id="KW-1185">Reference proteome</keyword>
<dbReference type="Gene3D" id="1.20.120.10">
    <property type="entry name" value="Cytochrome c/b562"/>
    <property type="match status" value="1"/>
</dbReference>
<dbReference type="OrthoDB" id="1430833at2"/>
<feature type="signal peptide" evidence="1">
    <location>
        <begin position="1"/>
        <end position="27"/>
    </location>
</feature>